<dbReference type="GO" id="GO:0005737">
    <property type="term" value="C:cytoplasm"/>
    <property type="evidence" value="ECO:0007669"/>
    <property type="project" value="UniProtKB-SubCell"/>
</dbReference>
<evidence type="ECO:0000256" key="1">
    <source>
        <dbReference type="ARBA" id="ARBA00004123"/>
    </source>
</evidence>
<reference evidence="9" key="1">
    <citation type="submission" date="2022-10" db="EMBL/GenBank/DDBJ databases">
        <title>Novel sulphate-reducing endosymbionts in the free-living metamonad Anaeramoeba.</title>
        <authorList>
            <person name="Jerlstrom-Hultqvist J."/>
            <person name="Cepicka I."/>
            <person name="Gallot-Lavallee L."/>
            <person name="Salas-Leiva D."/>
            <person name="Curtis B.A."/>
            <person name="Zahonova K."/>
            <person name="Pipaliya S."/>
            <person name="Dacks J."/>
            <person name="Roger A.J."/>
        </authorList>
    </citation>
    <scope>NUCLEOTIDE SEQUENCE</scope>
    <source>
        <strain evidence="9">BMAN</strain>
    </source>
</reference>
<keyword evidence="7" id="KW-0175">Coiled coil</keyword>
<dbReference type="PANTHER" id="PTHR15341:SF3">
    <property type="entry name" value="NUCLEAR NUCLEIC ACID-BINDING PROTEIN C1D"/>
    <property type="match status" value="1"/>
</dbReference>
<dbReference type="GO" id="GO:0003723">
    <property type="term" value="F:RNA binding"/>
    <property type="evidence" value="ECO:0007669"/>
    <property type="project" value="UniProtKB-UniRule"/>
</dbReference>
<sequence>MDELTQDEQNRIDSLQKSIKEIEIQVEGLIKKAKEVEEELTPLEKAELDTTIAYIITSLFYIYLKTQGISTQDHPIKYELEQVKLYMNKVHDLVELNKNKFLKVDVEAAKRIILHSTQQINSQKNEKHIKPKSPSPIKKQKIKTKKNSRK</sequence>
<evidence type="ECO:0000256" key="8">
    <source>
        <dbReference type="SAM" id="MobiDB-lite"/>
    </source>
</evidence>
<evidence type="ECO:0000256" key="3">
    <source>
        <dbReference type="ARBA" id="ARBA00022552"/>
    </source>
</evidence>
<protein>
    <recommendedName>
        <fullName evidence="6">Nuclear nucleic acid-binding protein C1D</fullName>
    </recommendedName>
</protein>
<comment type="similarity">
    <text evidence="2 6">Belongs to the C1D family.</text>
</comment>
<keyword evidence="5 6" id="KW-0539">Nucleus</keyword>
<name>A0A9Q0LQ15_ANAIG</name>
<keyword evidence="10" id="KW-1185">Reference proteome</keyword>
<dbReference type="Proteomes" id="UP001149090">
    <property type="component" value="Unassembled WGS sequence"/>
</dbReference>
<evidence type="ECO:0000313" key="9">
    <source>
        <dbReference type="EMBL" id="KAJ5076878.1"/>
    </source>
</evidence>
<dbReference type="AlphaFoldDB" id="A0A9Q0LQ15"/>
<dbReference type="GO" id="GO:0010468">
    <property type="term" value="P:regulation of gene expression"/>
    <property type="evidence" value="ECO:0007669"/>
    <property type="project" value="TreeGrafter"/>
</dbReference>
<dbReference type="InterPro" id="IPR007146">
    <property type="entry name" value="Sas10/Utp3/C1D"/>
</dbReference>
<evidence type="ECO:0000256" key="2">
    <source>
        <dbReference type="ARBA" id="ARBA00009154"/>
    </source>
</evidence>
<evidence type="ECO:0000256" key="6">
    <source>
        <dbReference type="RuleBase" id="RU368003"/>
    </source>
</evidence>
<dbReference type="EMBL" id="JAPDFW010000059">
    <property type="protein sequence ID" value="KAJ5076878.1"/>
    <property type="molecule type" value="Genomic_DNA"/>
</dbReference>
<keyword evidence="4 6" id="KW-0694">RNA-binding</keyword>
<evidence type="ECO:0000313" key="10">
    <source>
        <dbReference type="Proteomes" id="UP001149090"/>
    </source>
</evidence>
<evidence type="ECO:0000256" key="5">
    <source>
        <dbReference type="ARBA" id="ARBA00023242"/>
    </source>
</evidence>
<dbReference type="GO" id="GO:0000178">
    <property type="term" value="C:exosome (RNase complex)"/>
    <property type="evidence" value="ECO:0007669"/>
    <property type="project" value="TreeGrafter"/>
</dbReference>
<dbReference type="PANTHER" id="PTHR15341">
    <property type="entry name" value="SUN-COR STEROID HORMONE RECEPTOR CO-REPRESSOR"/>
    <property type="match status" value="1"/>
</dbReference>
<evidence type="ECO:0000256" key="7">
    <source>
        <dbReference type="SAM" id="Coils"/>
    </source>
</evidence>
<keyword evidence="3 6" id="KW-0698">rRNA processing</keyword>
<keyword evidence="6" id="KW-0963">Cytoplasm</keyword>
<dbReference type="OrthoDB" id="1421013at2759"/>
<keyword evidence="9" id="KW-0675">Receptor</keyword>
<dbReference type="Pfam" id="PF04000">
    <property type="entry name" value="Sas10_Utp3"/>
    <property type="match status" value="1"/>
</dbReference>
<comment type="subunit">
    <text evidence="6">Monomer and homodimer.</text>
</comment>
<dbReference type="OMA" id="DNPPGCK"/>
<gene>
    <name evidence="9" type="ORF">M0811_00196</name>
</gene>
<comment type="subcellular location">
    <subcellularLocation>
        <location evidence="6">Cytoplasm</location>
    </subcellularLocation>
    <subcellularLocation>
        <location evidence="6">Nucleus</location>
        <location evidence="6">Nucleolus</location>
    </subcellularLocation>
    <subcellularLocation>
        <location evidence="1 6">Nucleus</location>
    </subcellularLocation>
</comment>
<dbReference type="GO" id="GO:0005730">
    <property type="term" value="C:nucleolus"/>
    <property type="evidence" value="ECO:0007669"/>
    <property type="project" value="UniProtKB-SubCell"/>
</dbReference>
<organism evidence="9 10">
    <name type="scientific">Anaeramoeba ignava</name>
    <name type="common">Anaerobic marine amoeba</name>
    <dbReference type="NCBI Taxonomy" id="1746090"/>
    <lineage>
        <taxon>Eukaryota</taxon>
        <taxon>Metamonada</taxon>
        <taxon>Anaeramoebidae</taxon>
        <taxon>Anaeramoeba</taxon>
    </lineage>
</organism>
<evidence type="ECO:0000256" key="4">
    <source>
        <dbReference type="ARBA" id="ARBA00022884"/>
    </source>
</evidence>
<keyword evidence="6" id="KW-0238">DNA-binding</keyword>
<dbReference type="InterPro" id="IPR011082">
    <property type="entry name" value="Exosome-assoc_fac/DNA_repair"/>
</dbReference>
<accession>A0A9Q0LQ15</accession>
<feature type="region of interest" description="Disordered" evidence="8">
    <location>
        <begin position="120"/>
        <end position="150"/>
    </location>
</feature>
<dbReference type="GO" id="GO:0000460">
    <property type="term" value="P:maturation of 5.8S rRNA"/>
    <property type="evidence" value="ECO:0007669"/>
    <property type="project" value="TreeGrafter"/>
</dbReference>
<feature type="compositionally biased region" description="Basic residues" evidence="8">
    <location>
        <begin position="138"/>
        <end position="150"/>
    </location>
</feature>
<comment type="caution">
    <text evidence="9">The sequence shown here is derived from an EMBL/GenBank/DDBJ whole genome shotgun (WGS) entry which is preliminary data.</text>
</comment>
<proteinExistence type="inferred from homology"/>
<dbReference type="GO" id="GO:0003677">
    <property type="term" value="F:DNA binding"/>
    <property type="evidence" value="ECO:0007669"/>
    <property type="project" value="UniProtKB-KW"/>
</dbReference>
<feature type="coiled-coil region" evidence="7">
    <location>
        <begin position="5"/>
        <end position="46"/>
    </location>
</feature>
<comment type="function">
    <text evidence="6">Plays a role in the recruitment of the exosome to pre-rRNA to mediate the 3'-5' end processing of the 5.8S rRNA.</text>
</comment>